<protein>
    <recommendedName>
        <fullName evidence="1">Methyltransferase FkbM domain-containing protein</fullName>
    </recommendedName>
</protein>
<dbReference type="PANTHER" id="PTHR34203">
    <property type="entry name" value="METHYLTRANSFERASE, FKBM FAMILY PROTEIN"/>
    <property type="match status" value="1"/>
</dbReference>
<evidence type="ECO:0000313" key="2">
    <source>
        <dbReference type="EMBL" id="GLS68097.1"/>
    </source>
</evidence>
<dbReference type="InterPro" id="IPR029063">
    <property type="entry name" value="SAM-dependent_MTases_sf"/>
</dbReference>
<dbReference type="InterPro" id="IPR052514">
    <property type="entry name" value="SAM-dependent_MTase"/>
</dbReference>
<organism evidence="2 3">
    <name type="scientific">Methylobacterium tardum</name>
    <dbReference type="NCBI Taxonomy" id="374432"/>
    <lineage>
        <taxon>Bacteria</taxon>
        <taxon>Pseudomonadati</taxon>
        <taxon>Pseudomonadota</taxon>
        <taxon>Alphaproteobacteria</taxon>
        <taxon>Hyphomicrobiales</taxon>
        <taxon>Methylobacteriaceae</taxon>
        <taxon>Methylobacterium</taxon>
    </lineage>
</organism>
<dbReference type="Gene3D" id="3.40.50.150">
    <property type="entry name" value="Vaccinia Virus protein VP39"/>
    <property type="match status" value="1"/>
</dbReference>
<evidence type="ECO:0000313" key="3">
    <source>
        <dbReference type="Proteomes" id="UP001157440"/>
    </source>
</evidence>
<feature type="domain" description="Methyltransferase FkbM" evidence="1">
    <location>
        <begin position="113"/>
        <end position="274"/>
    </location>
</feature>
<dbReference type="Pfam" id="PF05050">
    <property type="entry name" value="Methyltransf_21"/>
    <property type="match status" value="1"/>
</dbReference>
<keyword evidence="3" id="KW-1185">Reference proteome</keyword>
<dbReference type="NCBIfam" id="TIGR01444">
    <property type="entry name" value="fkbM_fam"/>
    <property type="match status" value="1"/>
</dbReference>
<name>A0AA37WQP9_9HYPH</name>
<dbReference type="InterPro" id="IPR006342">
    <property type="entry name" value="FkbM_mtfrase"/>
</dbReference>
<dbReference type="EMBL" id="BSPL01000003">
    <property type="protein sequence ID" value="GLS68097.1"/>
    <property type="molecule type" value="Genomic_DNA"/>
</dbReference>
<dbReference type="RefSeq" id="WP_238200185.1">
    <property type="nucleotide sequence ID" value="NZ_BPQZ01000067.1"/>
</dbReference>
<dbReference type="AlphaFoldDB" id="A0AA37WQP9"/>
<evidence type="ECO:0000259" key="1">
    <source>
        <dbReference type="Pfam" id="PF05050"/>
    </source>
</evidence>
<dbReference type="PANTHER" id="PTHR34203:SF15">
    <property type="entry name" value="SLL1173 PROTEIN"/>
    <property type="match status" value="1"/>
</dbReference>
<accession>A0AA37WQP9</accession>
<dbReference type="Proteomes" id="UP001157440">
    <property type="component" value="Unassembled WGS sequence"/>
</dbReference>
<dbReference type="SUPFAM" id="SSF53335">
    <property type="entry name" value="S-adenosyl-L-methionine-dependent methyltransferases"/>
    <property type="match status" value="1"/>
</dbReference>
<comment type="caution">
    <text evidence="2">The sequence shown here is derived from an EMBL/GenBank/DDBJ whole genome shotgun (WGS) entry which is preliminary data.</text>
</comment>
<gene>
    <name evidence="2" type="ORF">GCM10007890_01080</name>
</gene>
<sequence length="308" mass="34425">MNNLINGSAKDFIKRQIKSKLPPNLQSLRLKIRLTNQADLYRERARDKWLRALKFILSELSGNDIYFRSPDGISYISMPNNYSSFVTCVVGARDPEIWRFIRKTLKPGSVFVDAGANIGTYTLPASKLVGAGGRVLSFEAHPKTFAYLKRNLENNRVANATALNLALGDKRGFISIKFDSNNPGETHVSDEKEGTVGVELTTVDFMLGSLGIDEIHYLKIDVEGFELPVIRGAKNTLFNSRNIIIQTELEEKHAARYGHRVSEVCDLLQSLGFVSYKIDNNGDAQRLETNVSGDVIWMRSSVSTAQFC</sequence>
<reference evidence="3" key="1">
    <citation type="journal article" date="2019" name="Int. J. Syst. Evol. Microbiol.">
        <title>The Global Catalogue of Microorganisms (GCM) 10K type strain sequencing project: providing services to taxonomists for standard genome sequencing and annotation.</title>
        <authorList>
            <consortium name="The Broad Institute Genomics Platform"/>
            <consortium name="The Broad Institute Genome Sequencing Center for Infectious Disease"/>
            <person name="Wu L."/>
            <person name="Ma J."/>
        </authorList>
    </citation>
    <scope>NUCLEOTIDE SEQUENCE [LARGE SCALE GENOMIC DNA]</scope>
    <source>
        <strain evidence="3">NBRC 103632</strain>
    </source>
</reference>
<proteinExistence type="predicted"/>